<dbReference type="PATRIC" id="fig|426355.14.peg.1588"/>
<feature type="compositionally biased region" description="Low complexity" evidence="8">
    <location>
        <begin position="9"/>
        <end position="20"/>
    </location>
</feature>
<dbReference type="Gene3D" id="3.30.450.20">
    <property type="entry name" value="PAS domain"/>
    <property type="match status" value="1"/>
</dbReference>
<dbReference type="eggNOG" id="COG3920">
    <property type="taxonomic scope" value="Bacteria"/>
</dbReference>
<dbReference type="Gene3D" id="3.30.565.10">
    <property type="entry name" value="Histidine kinase-like ATPase, C-terminal domain"/>
    <property type="match status" value="1"/>
</dbReference>
<dbReference type="STRING" id="426355.Mrad2831_1551"/>
<keyword evidence="4" id="KW-0808">Transferase</keyword>
<dbReference type="KEGG" id="mrd:Mrad2831_1551"/>
<evidence type="ECO:0000256" key="8">
    <source>
        <dbReference type="SAM" id="MobiDB-lite"/>
    </source>
</evidence>
<dbReference type="Pfam" id="PF07536">
    <property type="entry name" value="HWE_HK"/>
    <property type="match status" value="1"/>
</dbReference>
<keyword evidence="9" id="KW-0812">Transmembrane</keyword>
<organism evidence="11 12">
    <name type="scientific">Methylobacterium radiotolerans (strain ATCC 27329 / DSM 1819 / JCM 2831 / NBRC 15690 / NCIMB 10815 / 0-1)</name>
    <dbReference type="NCBI Taxonomy" id="426355"/>
    <lineage>
        <taxon>Bacteria</taxon>
        <taxon>Pseudomonadati</taxon>
        <taxon>Pseudomonadota</taxon>
        <taxon>Alphaproteobacteria</taxon>
        <taxon>Hyphomicrobiales</taxon>
        <taxon>Methylobacteriaceae</taxon>
        <taxon>Methylobacterium</taxon>
    </lineage>
</organism>
<proteinExistence type="predicted"/>
<dbReference type="HOGENOM" id="CLU_428842_0_0_5"/>
<dbReference type="GeneID" id="6137579"/>
<evidence type="ECO:0000256" key="5">
    <source>
        <dbReference type="ARBA" id="ARBA00022741"/>
    </source>
</evidence>
<dbReference type="GO" id="GO:0004673">
    <property type="term" value="F:protein histidine kinase activity"/>
    <property type="evidence" value="ECO:0007669"/>
    <property type="project" value="UniProtKB-EC"/>
</dbReference>
<dbReference type="OrthoDB" id="9812260at2"/>
<feature type="transmembrane region" description="Helical" evidence="9">
    <location>
        <begin position="333"/>
        <end position="356"/>
    </location>
</feature>
<evidence type="ECO:0000256" key="2">
    <source>
        <dbReference type="ARBA" id="ARBA00012438"/>
    </source>
</evidence>
<accession>B1M5F5</accession>
<dbReference type="RefSeq" id="WP_012318534.1">
    <property type="nucleotide sequence ID" value="NC_010505.1"/>
</dbReference>
<dbReference type="GO" id="GO:0005524">
    <property type="term" value="F:ATP binding"/>
    <property type="evidence" value="ECO:0007669"/>
    <property type="project" value="UniProtKB-KW"/>
</dbReference>
<keyword evidence="6 11" id="KW-0418">Kinase</keyword>
<evidence type="ECO:0000256" key="6">
    <source>
        <dbReference type="ARBA" id="ARBA00022777"/>
    </source>
</evidence>
<keyword evidence="9" id="KW-1133">Transmembrane helix</keyword>
<dbReference type="AlphaFoldDB" id="B1M5F5"/>
<dbReference type="InterPro" id="IPR011102">
    <property type="entry name" value="Sig_transdc_His_kinase_HWE"/>
</dbReference>
<evidence type="ECO:0000259" key="10">
    <source>
        <dbReference type="SMART" id="SM00911"/>
    </source>
</evidence>
<comment type="catalytic activity">
    <reaction evidence="1">
        <text>ATP + protein L-histidine = ADP + protein N-phospho-L-histidine.</text>
        <dbReference type="EC" id="2.7.13.3"/>
    </reaction>
</comment>
<evidence type="ECO:0000256" key="3">
    <source>
        <dbReference type="ARBA" id="ARBA00022553"/>
    </source>
</evidence>
<feature type="compositionally biased region" description="Basic and acidic residues" evidence="8">
    <location>
        <begin position="493"/>
        <end position="507"/>
    </location>
</feature>
<dbReference type="CDD" id="cd12914">
    <property type="entry name" value="PDC1_DGC_like"/>
    <property type="match status" value="1"/>
</dbReference>
<dbReference type="Proteomes" id="UP000006589">
    <property type="component" value="Chromosome"/>
</dbReference>
<sequence length="642" mass="66818">MQAVARSEPPAAAPCAGPADRASHRGGWRAPRLRVVLALGFGTLGFLTTLALAALASREATRRLEAEVGGQLVEIAGQMARGLDIGMFERWRDIQIAAASDSLRDPGAGTAAKRAVMERLQATYPAYSIIGLIDSDGRVSVTSTGALEGADVSGRDYFRGGRAGPYVGDVHPAKLLEALMPPDEAAARAAAREPLRLLDVAAPVRAPDGRVLGVLAAHLDWAWARDMARVLEGALRGHRQGAEILILSRDGTVLLGPPALQGAPLPRSVLAGGRPLDPEGTSRVGPWPDGTAYLSARASTAGHRDYPGLGWQVVVRQVADRALTSVAALRGSILAAGSAVALAAALLAWLLAGLIARPLLDLAAAAETLGRDQPLPPLPRSFVREGATIAAALAAAADERARRAETHRLLIDELNHRVKNTLATVQAMAAQSLKNLGAGAAAGRDAFEARLLALSRAHDILTRESWASADLRGIAAQAVRPFLGPEPAGGDPSNRDSSGRETSDRDTLGANTPRITLDGPDLRLPPEGALALTMILHELCTNAVKHGALSVPAGRAALAWTVEAGPDTETLRLTWRERGGPPVVSPSRKGFGTRLLERGFAGGRTASLTYEAGGLVYVAANPLPAAGRAPARSAPRPNAGRA</sequence>
<evidence type="ECO:0000256" key="4">
    <source>
        <dbReference type="ARBA" id="ARBA00022679"/>
    </source>
</evidence>
<feature type="transmembrane region" description="Helical" evidence="9">
    <location>
        <begin position="35"/>
        <end position="56"/>
    </location>
</feature>
<evidence type="ECO:0000256" key="9">
    <source>
        <dbReference type="SAM" id="Phobius"/>
    </source>
</evidence>
<dbReference type="EC" id="2.7.13.3" evidence="2"/>
<name>B1M5F5_METRJ</name>
<dbReference type="EMBL" id="CP001001">
    <property type="protein sequence ID" value="ACB23546.1"/>
    <property type="molecule type" value="Genomic_DNA"/>
</dbReference>
<feature type="domain" description="Signal transduction histidine kinase HWE region" evidence="10">
    <location>
        <begin position="413"/>
        <end position="492"/>
    </location>
</feature>
<evidence type="ECO:0000256" key="1">
    <source>
        <dbReference type="ARBA" id="ARBA00000085"/>
    </source>
</evidence>
<keyword evidence="3" id="KW-0597">Phosphoprotein</keyword>
<reference evidence="11 12" key="1">
    <citation type="submission" date="2008-03" db="EMBL/GenBank/DDBJ databases">
        <title>Complete sequence of chromosome of Methylobacterium radiotolerans JCM 2831.</title>
        <authorList>
            <consortium name="US DOE Joint Genome Institute"/>
            <person name="Copeland A."/>
            <person name="Lucas S."/>
            <person name="Lapidus A."/>
            <person name="Glavina del Rio T."/>
            <person name="Dalin E."/>
            <person name="Tice H."/>
            <person name="Bruce D."/>
            <person name="Goodwin L."/>
            <person name="Pitluck S."/>
            <person name="Kiss H."/>
            <person name="Brettin T."/>
            <person name="Detter J.C."/>
            <person name="Han C."/>
            <person name="Kuske C.R."/>
            <person name="Schmutz J."/>
            <person name="Larimer F."/>
            <person name="Land M."/>
            <person name="Hauser L."/>
            <person name="Kyrpides N."/>
            <person name="Mikhailova N."/>
            <person name="Marx C.J."/>
            <person name="Richardson P."/>
        </authorList>
    </citation>
    <scope>NUCLEOTIDE SEQUENCE [LARGE SCALE GENOMIC DNA]</scope>
    <source>
        <strain evidence="12">ATCC 27329 / DSM 1819 / JCM 2831 / NBRC 15690 / NCIMB 10815 / 0-1</strain>
    </source>
</reference>
<dbReference type="PANTHER" id="PTHR41523:SF7">
    <property type="entry name" value="HISTIDINE KINASE"/>
    <property type="match status" value="1"/>
</dbReference>
<feature type="region of interest" description="Disordered" evidence="8">
    <location>
        <begin position="1"/>
        <end position="25"/>
    </location>
</feature>
<evidence type="ECO:0000256" key="7">
    <source>
        <dbReference type="ARBA" id="ARBA00022840"/>
    </source>
</evidence>
<protein>
    <recommendedName>
        <fullName evidence="2">histidine kinase</fullName>
        <ecNumber evidence="2">2.7.13.3</ecNumber>
    </recommendedName>
</protein>
<keyword evidence="7" id="KW-0067">ATP-binding</keyword>
<dbReference type="SMART" id="SM00911">
    <property type="entry name" value="HWE_HK"/>
    <property type="match status" value="1"/>
</dbReference>
<dbReference type="InterPro" id="IPR036890">
    <property type="entry name" value="HATPase_C_sf"/>
</dbReference>
<evidence type="ECO:0000313" key="12">
    <source>
        <dbReference type="Proteomes" id="UP000006589"/>
    </source>
</evidence>
<feature type="region of interest" description="Disordered" evidence="8">
    <location>
        <begin position="481"/>
        <end position="522"/>
    </location>
</feature>
<keyword evidence="9" id="KW-0472">Membrane</keyword>
<gene>
    <name evidence="11" type="ordered locus">Mrad2831_1551</name>
</gene>
<keyword evidence="5" id="KW-0547">Nucleotide-binding</keyword>
<dbReference type="PANTHER" id="PTHR41523">
    <property type="entry name" value="TWO-COMPONENT SYSTEM SENSOR PROTEIN"/>
    <property type="match status" value="1"/>
</dbReference>
<evidence type="ECO:0000313" key="11">
    <source>
        <dbReference type="EMBL" id="ACB23546.1"/>
    </source>
</evidence>